<feature type="compositionally biased region" description="Polar residues" evidence="9">
    <location>
        <begin position="444"/>
        <end position="455"/>
    </location>
</feature>
<gene>
    <name evidence="10" type="ORF">EV44_g2956</name>
</gene>
<accession>A0A0B1P8H4</accession>
<proteinExistence type="inferred from homology"/>
<dbReference type="GO" id="GO:1902977">
    <property type="term" value="P:mitotic DNA replication preinitiation complex assembly"/>
    <property type="evidence" value="ECO:0007669"/>
    <property type="project" value="TreeGrafter"/>
</dbReference>
<dbReference type="InterPro" id="IPR040203">
    <property type="entry name" value="Sld2"/>
</dbReference>
<feature type="region of interest" description="Disordered" evidence="9">
    <location>
        <begin position="380"/>
        <end position="406"/>
    </location>
</feature>
<evidence type="ECO:0000256" key="9">
    <source>
        <dbReference type="SAM" id="MobiDB-lite"/>
    </source>
</evidence>
<keyword evidence="6 8" id="KW-0131">Cell cycle</keyword>
<dbReference type="EMBL" id="JNVN01001701">
    <property type="protein sequence ID" value="KHJ32959.1"/>
    <property type="molecule type" value="Genomic_DNA"/>
</dbReference>
<dbReference type="GO" id="GO:0003697">
    <property type="term" value="F:single-stranded DNA binding"/>
    <property type="evidence" value="ECO:0007669"/>
    <property type="project" value="TreeGrafter"/>
</dbReference>
<dbReference type="PANTHER" id="PTHR28124:SF1">
    <property type="entry name" value="DNA REPLICATION REGULATOR SLD2"/>
    <property type="match status" value="1"/>
</dbReference>
<name>A0A0B1P8H4_UNCNE</name>
<evidence type="ECO:0000256" key="2">
    <source>
        <dbReference type="ARBA" id="ARBA00007276"/>
    </source>
</evidence>
<feature type="compositionally biased region" description="Basic and acidic residues" evidence="9">
    <location>
        <begin position="459"/>
        <end position="474"/>
    </location>
</feature>
<evidence type="ECO:0000256" key="5">
    <source>
        <dbReference type="ARBA" id="ARBA00023242"/>
    </source>
</evidence>
<comment type="similarity">
    <text evidence="2 8">Belongs to the SLD2 family.</text>
</comment>
<evidence type="ECO:0000256" key="7">
    <source>
        <dbReference type="ARBA" id="ARBA00025253"/>
    </source>
</evidence>
<dbReference type="Pfam" id="PF11719">
    <property type="entry name" value="Drc1-Sld2"/>
    <property type="match status" value="1"/>
</dbReference>
<dbReference type="PANTHER" id="PTHR28124">
    <property type="entry name" value="DNA REPLICATION REGULATOR SLD2"/>
    <property type="match status" value="1"/>
</dbReference>
<protein>
    <recommendedName>
        <fullName evidence="3 8">DNA replication regulator SLD2</fullName>
    </recommendedName>
</protein>
<feature type="compositionally biased region" description="Polar residues" evidence="9">
    <location>
        <begin position="475"/>
        <end position="487"/>
    </location>
</feature>
<dbReference type="FunFam" id="1.10.10.1460:FF:000001">
    <property type="entry name" value="DNA replication regulator Sld2"/>
    <property type="match status" value="1"/>
</dbReference>
<dbReference type="InterPro" id="IPR021110">
    <property type="entry name" value="DNA_rep_checkpnt_protein"/>
</dbReference>
<dbReference type="Proteomes" id="UP000030854">
    <property type="component" value="Unassembled WGS sequence"/>
</dbReference>
<dbReference type="GO" id="GO:0003688">
    <property type="term" value="F:DNA replication origin binding"/>
    <property type="evidence" value="ECO:0007669"/>
    <property type="project" value="TreeGrafter"/>
</dbReference>
<evidence type="ECO:0000256" key="1">
    <source>
        <dbReference type="ARBA" id="ARBA00004123"/>
    </source>
</evidence>
<comment type="caution">
    <text evidence="10">The sequence shown here is derived from an EMBL/GenBank/DDBJ whole genome shotgun (WGS) entry which is preliminary data.</text>
</comment>
<keyword evidence="11" id="KW-1185">Reference proteome</keyword>
<feature type="compositionally biased region" description="Basic residues" evidence="9">
    <location>
        <begin position="534"/>
        <end position="543"/>
    </location>
</feature>
<comment type="subcellular location">
    <subcellularLocation>
        <location evidence="1 8">Nucleus</location>
    </subcellularLocation>
</comment>
<feature type="compositionally biased region" description="Basic residues" evidence="9">
    <location>
        <begin position="380"/>
        <end position="397"/>
    </location>
</feature>
<dbReference type="HOGENOM" id="CLU_033089_0_0_1"/>
<evidence type="ECO:0000313" key="10">
    <source>
        <dbReference type="EMBL" id="KHJ32959.1"/>
    </source>
</evidence>
<feature type="compositionally biased region" description="Polar residues" evidence="9">
    <location>
        <begin position="521"/>
        <end position="533"/>
    </location>
</feature>
<evidence type="ECO:0000256" key="6">
    <source>
        <dbReference type="ARBA" id="ARBA00023306"/>
    </source>
</evidence>
<comment type="function">
    <text evidence="7 8">Has a role in the initiation of DNA replication. Required at S-phase checkpoint.</text>
</comment>
<evidence type="ECO:0000256" key="3">
    <source>
        <dbReference type="ARBA" id="ARBA00018363"/>
    </source>
</evidence>
<feature type="compositionally biased region" description="Basic and acidic residues" evidence="9">
    <location>
        <begin position="488"/>
        <end position="502"/>
    </location>
</feature>
<dbReference type="GO" id="GO:0031261">
    <property type="term" value="C:DNA replication preinitiation complex"/>
    <property type="evidence" value="ECO:0007669"/>
    <property type="project" value="TreeGrafter"/>
</dbReference>
<keyword evidence="5 8" id="KW-0539">Nucleus</keyword>
<dbReference type="OMA" id="AVRMPQK"/>
<feature type="compositionally biased region" description="Polar residues" evidence="9">
    <location>
        <begin position="166"/>
        <end position="180"/>
    </location>
</feature>
<keyword evidence="4 8" id="KW-0235">DNA replication</keyword>
<reference evidence="10 11" key="1">
    <citation type="journal article" date="2014" name="BMC Genomics">
        <title>Adaptive genomic structural variation in the grape powdery mildew pathogen, Erysiphe necator.</title>
        <authorList>
            <person name="Jones L."/>
            <person name="Riaz S."/>
            <person name="Morales-Cruz A."/>
            <person name="Amrine K.C."/>
            <person name="McGuire B."/>
            <person name="Gubler W.D."/>
            <person name="Walker M.A."/>
            <person name="Cantu D."/>
        </authorList>
    </citation>
    <scope>NUCLEOTIDE SEQUENCE [LARGE SCALE GENOMIC DNA]</scope>
    <source>
        <strain evidence="11">c</strain>
    </source>
</reference>
<dbReference type="Gene3D" id="1.10.10.1460">
    <property type="match status" value="1"/>
</dbReference>
<dbReference type="GO" id="GO:0000727">
    <property type="term" value="P:double-strand break repair via break-induced replication"/>
    <property type="evidence" value="ECO:0007669"/>
    <property type="project" value="TreeGrafter"/>
</dbReference>
<dbReference type="AlphaFoldDB" id="A0A0B1P8H4"/>
<feature type="region of interest" description="Disordered" evidence="9">
    <location>
        <begin position="166"/>
        <end position="216"/>
    </location>
</feature>
<evidence type="ECO:0000313" key="11">
    <source>
        <dbReference type="Proteomes" id="UP000030854"/>
    </source>
</evidence>
<dbReference type="GO" id="GO:0006270">
    <property type="term" value="P:DNA replication initiation"/>
    <property type="evidence" value="ECO:0007669"/>
    <property type="project" value="UniProtKB-UniRule"/>
</dbReference>
<evidence type="ECO:0000256" key="4">
    <source>
        <dbReference type="ARBA" id="ARBA00022705"/>
    </source>
</evidence>
<feature type="region of interest" description="Disordered" evidence="9">
    <location>
        <begin position="438"/>
        <end position="543"/>
    </location>
</feature>
<sequence>METSDSNALPEERAKILRADLKNWEKEFSSRNNGRKASRTDIKQNLEIAAKYKEYNRLRDALAHHAPHTSQIKLPQSKVNGRKKDSPKIEYNYKEKFLTPQKRKISTEGIGQIDSPSVAKCLFTPRKVSVGPTPQKEGQVLGLFDLLSDSESNVFRNIQKDVDPRNSNVITINNQKTPPRSQEKKDQTALDKNLTPASSSKRRRLDAFSTPSKNSRSEIYQGVTPLSVSKLNFSTPLFLRRENSTTRQPLDVEDFENYSFSPQKIRCMKRKPPIRGLSSFLADLRESQDENLDQELELLREIEADEINMIRRKPVASATALEPTPKDAESLADHPKISFSQAGDNDSPFCNKSAMLVKSNIKDQPVSQNMVDDQPSVVYKKKGQKRTTRLVKMRPTRSKPPSTMMNTDGSVDYNHRIHQGNSGLVIPFQNISATPTLDSEHQARNFNSDSQSEYTASEGETRYYRPNQRKESSKVHTSSTRVVCSNKESIDDREKEQLERASTHKVSALSLQNFRRLKLRNSGSKGPSATARNGRNKKFAKRR</sequence>
<organism evidence="10 11">
    <name type="scientific">Uncinula necator</name>
    <name type="common">Grape powdery mildew</name>
    <dbReference type="NCBI Taxonomy" id="52586"/>
    <lineage>
        <taxon>Eukaryota</taxon>
        <taxon>Fungi</taxon>
        <taxon>Dikarya</taxon>
        <taxon>Ascomycota</taxon>
        <taxon>Pezizomycotina</taxon>
        <taxon>Leotiomycetes</taxon>
        <taxon>Erysiphales</taxon>
        <taxon>Erysiphaceae</taxon>
        <taxon>Erysiphe</taxon>
    </lineage>
</organism>
<evidence type="ECO:0000256" key="8">
    <source>
        <dbReference type="RuleBase" id="RU367067"/>
    </source>
</evidence>